<dbReference type="RefSeq" id="WP_257596685.1">
    <property type="nucleotide sequence ID" value="NZ_JANKHH010000007.1"/>
</dbReference>
<evidence type="ECO:0000313" key="9">
    <source>
        <dbReference type="EMBL" id="MCR2834838.1"/>
    </source>
</evidence>
<feature type="domain" description="PIN" evidence="8">
    <location>
        <begin position="1"/>
        <end position="119"/>
    </location>
</feature>
<organism evidence="9 10">
    <name type="scientific">Parerythrobacter lacustris</name>
    <dbReference type="NCBI Taxonomy" id="2969984"/>
    <lineage>
        <taxon>Bacteria</taxon>
        <taxon>Pseudomonadati</taxon>
        <taxon>Pseudomonadota</taxon>
        <taxon>Alphaproteobacteria</taxon>
        <taxon>Sphingomonadales</taxon>
        <taxon>Erythrobacteraceae</taxon>
        <taxon>Parerythrobacter</taxon>
    </lineage>
</organism>
<dbReference type="EMBL" id="JANKHH010000007">
    <property type="protein sequence ID" value="MCR2834838.1"/>
    <property type="molecule type" value="Genomic_DNA"/>
</dbReference>
<name>A0ABT1XT43_9SPHN</name>
<keyword evidence="5" id="KW-0378">Hydrolase</keyword>
<evidence type="ECO:0000259" key="8">
    <source>
        <dbReference type="Pfam" id="PF01850"/>
    </source>
</evidence>
<protein>
    <submittedName>
        <fullName evidence="9">Type II toxin-antitoxin system VapC family toxin</fullName>
    </submittedName>
</protein>
<evidence type="ECO:0000256" key="5">
    <source>
        <dbReference type="ARBA" id="ARBA00022801"/>
    </source>
</evidence>
<evidence type="ECO:0000256" key="1">
    <source>
        <dbReference type="ARBA" id="ARBA00001946"/>
    </source>
</evidence>
<comment type="cofactor">
    <cofactor evidence="1">
        <name>Mg(2+)</name>
        <dbReference type="ChEBI" id="CHEBI:18420"/>
    </cofactor>
</comment>
<dbReference type="SUPFAM" id="SSF88723">
    <property type="entry name" value="PIN domain-like"/>
    <property type="match status" value="1"/>
</dbReference>
<evidence type="ECO:0000256" key="3">
    <source>
        <dbReference type="ARBA" id="ARBA00022722"/>
    </source>
</evidence>
<comment type="similarity">
    <text evidence="7">Belongs to the PINc/VapC protein family.</text>
</comment>
<keyword evidence="3" id="KW-0540">Nuclease</keyword>
<evidence type="ECO:0000256" key="6">
    <source>
        <dbReference type="ARBA" id="ARBA00022842"/>
    </source>
</evidence>
<dbReference type="Gene3D" id="3.40.50.1010">
    <property type="entry name" value="5'-nuclease"/>
    <property type="match status" value="1"/>
</dbReference>
<evidence type="ECO:0000313" key="10">
    <source>
        <dbReference type="Proteomes" id="UP001206067"/>
    </source>
</evidence>
<sequence>MIVDSNVLIDILNPDCPDADRVVEVFSRLSRSHVLRINLVVFAETCSRFTKRETAERAVEQLDLEIAGLSLDDAFRAGLAFREYRRKGGPRQSILPDFLIGGQAANRGWPILTRDSKRFASYFPEIEVIDPLQAKND</sequence>
<keyword evidence="10" id="KW-1185">Reference proteome</keyword>
<dbReference type="InterPro" id="IPR029060">
    <property type="entry name" value="PIN-like_dom_sf"/>
</dbReference>
<gene>
    <name evidence="9" type="ORF">NSO95_12885</name>
</gene>
<dbReference type="InterPro" id="IPR002716">
    <property type="entry name" value="PIN_dom"/>
</dbReference>
<keyword evidence="2" id="KW-1277">Toxin-antitoxin system</keyword>
<proteinExistence type="inferred from homology"/>
<dbReference type="Pfam" id="PF01850">
    <property type="entry name" value="PIN"/>
    <property type="match status" value="1"/>
</dbReference>
<evidence type="ECO:0000256" key="4">
    <source>
        <dbReference type="ARBA" id="ARBA00022723"/>
    </source>
</evidence>
<keyword evidence="4" id="KW-0479">Metal-binding</keyword>
<dbReference type="PANTHER" id="PTHR33653">
    <property type="entry name" value="RIBONUCLEASE VAPC2"/>
    <property type="match status" value="1"/>
</dbReference>
<dbReference type="InterPro" id="IPR050556">
    <property type="entry name" value="Type_II_TA_system_RNase"/>
</dbReference>
<accession>A0ABT1XT43</accession>
<keyword evidence="6" id="KW-0460">Magnesium</keyword>
<evidence type="ECO:0000256" key="7">
    <source>
        <dbReference type="ARBA" id="ARBA00038093"/>
    </source>
</evidence>
<dbReference type="Proteomes" id="UP001206067">
    <property type="component" value="Unassembled WGS sequence"/>
</dbReference>
<comment type="caution">
    <text evidence="9">The sequence shown here is derived from an EMBL/GenBank/DDBJ whole genome shotgun (WGS) entry which is preliminary data.</text>
</comment>
<reference evidence="9 10" key="1">
    <citation type="submission" date="2022-08" db="EMBL/GenBank/DDBJ databases">
        <title>Polyphasic taxonomy analysis of Qipengyuania sp.RS5-5.</title>
        <authorList>
            <person name="Xamxidin M."/>
            <person name="Wu M."/>
        </authorList>
    </citation>
    <scope>NUCLEOTIDE SEQUENCE [LARGE SCALE GENOMIC DNA]</scope>
    <source>
        <strain evidence="9 10">RS5-5</strain>
    </source>
</reference>
<dbReference type="PANTHER" id="PTHR33653:SF1">
    <property type="entry name" value="RIBONUCLEASE VAPC2"/>
    <property type="match status" value="1"/>
</dbReference>
<evidence type="ECO:0000256" key="2">
    <source>
        <dbReference type="ARBA" id="ARBA00022649"/>
    </source>
</evidence>